<reference evidence="1" key="1">
    <citation type="submission" date="2022-10" db="EMBL/GenBank/DDBJ databases">
        <title>Culturing micro-colonial fungi from biological soil crusts in the Mojave desert and describing Neophaeococcomyces mojavensis, and introducing the new genera and species Taxawa tesnikishii.</title>
        <authorList>
            <person name="Kurbessoian T."/>
            <person name="Stajich J.E."/>
        </authorList>
    </citation>
    <scope>NUCLEOTIDE SEQUENCE</scope>
    <source>
        <strain evidence="1">JES_112</strain>
    </source>
</reference>
<accession>A0ACC3A0C2</accession>
<evidence type="ECO:0000313" key="1">
    <source>
        <dbReference type="EMBL" id="KAJ9653330.1"/>
    </source>
</evidence>
<organism evidence="1 2">
    <name type="scientific">Neophaeococcomyces mojaviensis</name>
    <dbReference type="NCBI Taxonomy" id="3383035"/>
    <lineage>
        <taxon>Eukaryota</taxon>
        <taxon>Fungi</taxon>
        <taxon>Dikarya</taxon>
        <taxon>Ascomycota</taxon>
        <taxon>Pezizomycotina</taxon>
        <taxon>Eurotiomycetes</taxon>
        <taxon>Chaetothyriomycetidae</taxon>
        <taxon>Chaetothyriales</taxon>
        <taxon>Chaetothyriales incertae sedis</taxon>
        <taxon>Neophaeococcomyces</taxon>
    </lineage>
</organism>
<sequence>MSPSSSVDCQWPLDNKSSATLILPDVRKLGYAEYGAPTGEPILFQHGFPGSRVEGAGLHDVASKVGARIIAIDRPGYGWSSPHKNGSLLSRAQDVEALAKHLRLEKYGVLGISGGGPYALACARSLPADKLRAVSIVCGLGSPDMGYWGMSWMNWMGWTFVQRMFPGFCRWWFGREPSARLDLSQEERMKRIHQAFEKDKAKMNPKDVAMFGNKNFMWMHLRGGEEVYGQGTDGLSDDFRLLNSDFGFKIEDIRKDLPVQLWHGKLDTFVPLQHAEKVAARLGKNAHLRVSNDTHASI</sequence>
<dbReference type="EMBL" id="JAPDRQ010000158">
    <property type="protein sequence ID" value="KAJ9653330.1"/>
    <property type="molecule type" value="Genomic_DNA"/>
</dbReference>
<gene>
    <name evidence="1" type="ORF">H2198_007472</name>
</gene>
<proteinExistence type="predicted"/>
<dbReference type="Proteomes" id="UP001172386">
    <property type="component" value="Unassembled WGS sequence"/>
</dbReference>
<comment type="caution">
    <text evidence="1">The sequence shown here is derived from an EMBL/GenBank/DDBJ whole genome shotgun (WGS) entry which is preliminary data.</text>
</comment>
<keyword evidence="2" id="KW-1185">Reference proteome</keyword>
<protein>
    <submittedName>
        <fullName evidence="1">Uncharacterized protein</fullName>
    </submittedName>
</protein>
<name>A0ACC3A0C2_9EURO</name>
<evidence type="ECO:0000313" key="2">
    <source>
        <dbReference type="Proteomes" id="UP001172386"/>
    </source>
</evidence>